<proteinExistence type="inferred from homology"/>
<sequence>MIDALYIAASGLRSEQKQIDVISNNVANMQTPGFKRSRVNFADVAGAAMPPALDATLPAASAQAMPGGTRISATLAEFETGEIRATGNPLDLAINGSGLFELELDNGSVAYTRDGQFRLDAEGRLRTLQGARLANAPQIPLDATKLEVSSAGEVSVLMPGETQRTVLGAIELAVFGATDALQSVGDNRFTATVAAGSPSYAVPGEAGSGKLQQGYVEMANVQMIEEMSSLVMAQRAYQLNARVLQAADQVLETINNLRR</sequence>
<evidence type="ECO:0000259" key="5">
    <source>
        <dbReference type="Pfam" id="PF00460"/>
    </source>
</evidence>
<comment type="subcellular location">
    <subcellularLocation>
        <location evidence="1 4">Bacterial flagellum basal body</location>
    </subcellularLocation>
</comment>
<evidence type="ECO:0000313" key="9">
    <source>
        <dbReference type="Proteomes" id="UP000625930"/>
    </source>
</evidence>
<keyword evidence="3 4" id="KW-0975">Bacterial flagellum</keyword>
<evidence type="ECO:0000256" key="2">
    <source>
        <dbReference type="ARBA" id="ARBA00009677"/>
    </source>
</evidence>
<evidence type="ECO:0000256" key="4">
    <source>
        <dbReference type="RuleBase" id="RU362116"/>
    </source>
</evidence>
<name>A0AA89WLE7_STEMA</name>
<feature type="domain" description="Flagellar basal-body/hook protein C-terminal" evidence="6">
    <location>
        <begin position="212"/>
        <end position="257"/>
    </location>
</feature>
<dbReference type="InterPro" id="IPR020013">
    <property type="entry name" value="Flagellar_FlgE/F/G"/>
</dbReference>
<dbReference type="Pfam" id="PF00460">
    <property type="entry name" value="Flg_bb_rod"/>
    <property type="match status" value="1"/>
</dbReference>
<keyword evidence="8" id="KW-0969">Cilium</keyword>
<dbReference type="InterPro" id="IPR053967">
    <property type="entry name" value="LlgE_F_G-like_D1"/>
</dbReference>
<gene>
    <name evidence="8" type="ORF">I5U67_07910</name>
</gene>
<accession>A0AA89WLE7</accession>
<dbReference type="GO" id="GO:0009425">
    <property type="term" value="C:bacterial-type flagellum basal body"/>
    <property type="evidence" value="ECO:0007669"/>
    <property type="project" value="UniProtKB-SubCell"/>
</dbReference>
<reference evidence="8" key="1">
    <citation type="submission" date="2020-11" db="EMBL/GenBank/DDBJ databases">
        <title>Enhanced detection system for hospital associated transmission using whole genome sequencing surveillance.</title>
        <authorList>
            <person name="Harrison L.H."/>
            <person name="Van Tyne D."/>
            <person name="Marsh J.W."/>
            <person name="Griffith M.P."/>
            <person name="Snyder D.J."/>
            <person name="Cooper V.S."/>
            <person name="Mustapha M."/>
        </authorList>
    </citation>
    <scope>NUCLEOTIDE SEQUENCE</scope>
    <source>
        <strain evidence="8">STEN00091</strain>
    </source>
</reference>
<dbReference type="Pfam" id="PF06429">
    <property type="entry name" value="Flg_bbr_C"/>
    <property type="match status" value="1"/>
</dbReference>
<evidence type="ECO:0000313" key="8">
    <source>
        <dbReference type="EMBL" id="MBH1652090.1"/>
    </source>
</evidence>
<dbReference type="NCBIfam" id="TIGR03506">
    <property type="entry name" value="FlgEFG_subfam"/>
    <property type="match status" value="2"/>
</dbReference>
<comment type="caution">
    <text evidence="8">The sequence shown here is derived from an EMBL/GenBank/DDBJ whole genome shotgun (WGS) entry which is preliminary data.</text>
</comment>
<organism evidence="8 9">
    <name type="scientific">Stenotrophomonas maltophilia</name>
    <name type="common">Pseudomonas maltophilia</name>
    <name type="synonym">Xanthomonas maltophilia</name>
    <dbReference type="NCBI Taxonomy" id="40324"/>
    <lineage>
        <taxon>Bacteria</taxon>
        <taxon>Pseudomonadati</taxon>
        <taxon>Pseudomonadota</taxon>
        <taxon>Gammaproteobacteria</taxon>
        <taxon>Lysobacterales</taxon>
        <taxon>Lysobacteraceae</taxon>
        <taxon>Stenotrophomonas</taxon>
        <taxon>Stenotrophomonas maltophilia group</taxon>
    </lineage>
</organism>
<keyword evidence="8" id="KW-0282">Flagellum</keyword>
<dbReference type="InterPro" id="IPR010930">
    <property type="entry name" value="Flg_bb/hook_C_dom"/>
</dbReference>
<dbReference type="Proteomes" id="UP000625930">
    <property type="component" value="Unassembled WGS sequence"/>
</dbReference>
<dbReference type="Pfam" id="PF22692">
    <property type="entry name" value="LlgE_F_G_D1"/>
    <property type="match status" value="1"/>
</dbReference>
<dbReference type="EMBL" id="JADUNP010000011">
    <property type="protein sequence ID" value="MBH1652090.1"/>
    <property type="molecule type" value="Genomic_DNA"/>
</dbReference>
<evidence type="ECO:0000256" key="3">
    <source>
        <dbReference type="ARBA" id="ARBA00023143"/>
    </source>
</evidence>
<dbReference type="InterPro" id="IPR037925">
    <property type="entry name" value="FlgE/F/G-like"/>
</dbReference>
<feature type="domain" description="Flagellar hook protein FlgE/F/G-like D1" evidence="7">
    <location>
        <begin position="93"/>
        <end position="156"/>
    </location>
</feature>
<dbReference type="InterPro" id="IPR001444">
    <property type="entry name" value="Flag_bb_rod_N"/>
</dbReference>
<protein>
    <submittedName>
        <fullName evidence="8">Flagellar hook-basal body complex protein</fullName>
    </submittedName>
</protein>
<dbReference type="PANTHER" id="PTHR30435">
    <property type="entry name" value="FLAGELLAR PROTEIN"/>
    <property type="match status" value="1"/>
</dbReference>
<comment type="similarity">
    <text evidence="2 4">Belongs to the flagella basal body rod proteins family.</text>
</comment>
<evidence type="ECO:0000259" key="6">
    <source>
        <dbReference type="Pfam" id="PF06429"/>
    </source>
</evidence>
<dbReference type="AlphaFoldDB" id="A0AA89WLE7"/>
<dbReference type="GO" id="GO:0071978">
    <property type="term" value="P:bacterial-type flagellum-dependent swarming motility"/>
    <property type="evidence" value="ECO:0007669"/>
    <property type="project" value="TreeGrafter"/>
</dbReference>
<dbReference type="PANTHER" id="PTHR30435:SF19">
    <property type="entry name" value="FLAGELLAR BASAL-BODY ROD PROTEIN FLGG"/>
    <property type="match status" value="1"/>
</dbReference>
<keyword evidence="8" id="KW-0966">Cell projection</keyword>
<dbReference type="SUPFAM" id="SSF117143">
    <property type="entry name" value="Flagellar hook protein flgE"/>
    <property type="match status" value="1"/>
</dbReference>
<evidence type="ECO:0000256" key="1">
    <source>
        <dbReference type="ARBA" id="ARBA00004117"/>
    </source>
</evidence>
<feature type="domain" description="Flagellar basal body rod protein N-terminal" evidence="5">
    <location>
        <begin position="5"/>
        <end position="35"/>
    </location>
</feature>
<evidence type="ECO:0000259" key="7">
    <source>
        <dbReference type="Pfam" id="PF22692"/>
    </source>
</evidence>